<feature type="transmembrane region" description="Helical" evidence="6">
    <location>
        <begin position="977"/>
        <end position="1000"/>
    </location>
</feature>
<dbReference type="PRINTS" id="PR00249">
    <property type="entry name" value="GPCRSECRETIN"/>
</dbReference>
<reference evidence="10" key="1">
    <citation type="submission" date="2021-01" db="UniProtKB">
        <authorList>
            <consortium name="EnsemblMetazoa"/>
        </authorList>
    </citation>
    <scope>IDENTIFICATION</scope>
</reference>
<feature type="transmembrane region" description="Helical" evidence="6">
    <location>
        <begin position="905"/>
        <end position="924"/>
    </location>
</feature>
<evidence type="ECO:0000259" key="8">
    <source>
        <dbReference type="PROSITE" id="PS50221"/>
    </source>
</evidence>
<dbReference type="Pfam" id="PF01825">
    <property type="entry name" value="GPS"/>
    <property type="match status" value="1"/>
</dbReference>
<feature type="domain" description="GAIN-B" evidence="8">
    <location>
        <begin position="580"/>
        <end position="743"/>
    </location>
</feature>
<organism evidence="10 11">
    <name type="scientific">Clytia hemisphaerica</name>
    <dbReference type="NCBI Taxonomy" id="252671"/>
    <lineage>
        <taxon>Eukaryota</taxon>
        <taxon>Metazoa</taxon>
        <taxon>Cnidaria</taxon>
        <taxon>Hydrozoa</taxon>
        <taxon>Hydroidolina</taxon>
        <taxon>Leptothecata</taxon>
        <taxon>Obeliida</taxon>
        <taxon>Clytiidae</taxon>
        <taxon>Clytia</taxon>
    </lineage>
</organism>
<dbReference type="GO" id="GO:0004930">
    <property type="term" value="F:G protein-coupled receptor activity"/>
    <property type="evidence" value="ECO:0007669"/>
    <property type="project" value="InterPro"/>
</dbReference>
<dbReference type="GO" id="GO:0007166">
    <property type="term" value="P:cell surface receptor signaling pathway"/>
    <property type="evidence" value="ECO:0007669"/>
    <property type="project" value="InterPro"/>
</dbReference>
<keyword evidence="4 6" id="KW-0472">Membrane</keyword>
<dbReference type="InterPro" id="IPR000203">
    <property type="entry name" value="GPS"/>
</dbReference>
<dbReference type="PANTHER" id="PTHR47767:SF1">
    <property type="entry name" value="ADHESION G PROTEIN-COUPLED RECEPTOR G7"/>
    <property type="match status" value="1"/>
</dbReference>
<keyword evidence="11" id="KW-1185">Reference proteome</keyword>
<name>A0A7M5XIL0_9CNID</name>
<keyword evidence="3 6" id="KW-1133">Transmembrane helix</keyword>
<dbReference type="Pfam" id="PF07699">
    <property type="entry name" value="Ephrin_rec_like"/>
    <property type="match status" value="1"/>
</dbReference>
<proteinExistence type="predicted"/>
<keyword evidence="2 6" id="KW-0812">Transmembrane</keyword>
<dbReference type="SMART" id="SM01411">
    <property type="entry name" value="Ephrin_rec_like"/>
    <property type="match status" value="1"/>
</dbReference>
<dbReference type="InterPro" id="IPR053066">
    <property type="entry name" value="ADGR_G7"/>
</dbReference>
<dbReference type="SMART" id="SM00303">
    <property type="entry name" value="GPS"/>
    <property type="match status" value="1"/>
</dbReference>
<keyword evidence="7" id="KW-0732">Signal</keyword>
<dbReference type="OrthoDB" id="10037534at2759"/>
<dbReference type="InterPro" id="IPR000832">
    <property type="entry name" value="GPCR_2_secretin-like"/>
</dbReference>
<feature type="chain" id="PRO_5029737042" evidence="7">
    <location>
        <begin position="19"/>
        <end position="1058"/>
    </location>
</feature>
<evidence type="ECO:0000259" key="9">
    <source>
        <dbReference type="PROSITE" id="PS50261"/>
    </source>
</evidence>
<dbReference type="SUPFAM" id="SSF81321">
    <property type="entry name" value="Family A G protein-coupled receptor-like"/>
    <property type="match status" value="1"/>
</dbReference>
<feature type="transmembrane region" description="Helical" evidence="6">
    <location>
        <begin position="789"/>
        <end position="809"/>
    </location>
</feature>
<dbReference type="InterPro" id="IPR011641">
    <property type="entry name" value="Tyr-kin_ephrin_A/B_rcpt-like"/>
</dbReference>
<feature type="signal peptide" evidence="7">
    <location>
        <begin position="1"/>
        <end position="18"/>
    </location>
</feature>
<evidence type="ECO:0000313" key="10">
    <source>
        <dbReference type="EnsemblMetazoa" id="CLYHEMP023899.3"/>
    </source>
</evidence>
<evidence type="ECO:0000256" key="5">
    <source>
        <dbReference type="ARBA" id="ARBA00023157"/>
    </source>
</evidence>
<evidence type="ECO:0000313" key="11">
    <source>
        <dbReference type="Proteomes" id="UP000594262"/>
    </source>
</evidence>
<dbReference type="InterPro" id="IPR046338">
    <property type="entry name" value="GAIN_dom_sf"/>
</dbReference>
<sequence length="1058" mass="118920">MLRTFVIITSFLSHYVTPLKQYVIKYPTNETINLLTPKCIGKNCGPGMAGWSLMNIPGSWGLCKTKPDSQNKRFILETPTINLPPDLPSPNKLYITVNASFNKCQPEGSTCKEKLLLETLYSTSKGFFTEYLYLISEPKLKGTFQEHTRFIEERNIKSISLTFMSSYFCGVIRELSISFVYCPTEVVNMVQYPNLSADSTGNGICLQNSTNKKPGQLLRRQCSAAGDAKDSGRCVCEKGMMGYANETKCEACDANSYKPLIGDEACQRCPNNSRSNTNRTFCDCNVGFQRYNESQANSPCFSMEPCLLSRLEAGSLGTYIFPQSPVGTTVKQDCTYGSVGESFVLSRTCVMNQYGRSVWSDFHINGNCRHAPCPAEVINNEKYGIYTFPQSRAGQSIRYSCKFGSRDQRNTTTRARSCILDKPSNKMYEWHVYWADIDLGGCRSYKELMADVEKVNITKTNVEEILKSFQSITTNTSYQDMVVSNATKLLKKSLSVAETEEAFDLILTVVDDLTSKVNITSSQSSSEMLTTLDLLADALIASPLSNQADSISFNGTNFGFGLKAIPQNYTHDLISRIVETNDVISVEFVERAESSRNDTLEEGIEIPKELFKSFNESANFLYSYIFKDGSLFVSNTSYHDNNNNKQNKMVSSTLDGHVLAVSVHNKTIKGLKQPVKYTTKVSKANENGVCAFWKIEENPAFNRWSTEGCNISRTFILNNSRYVTCQCDHMTSFGVLLNIYEESFKMVDSFALSLVSQIGCYVSIGSLLITLVALSFLKELRTKTANKILINLSLSMLCLLVSFLAGIQFKSSEDACPVIGVLLHMFVLTTFCWMCIEALSLYRKAVRTFKNRGEGKIFYRTSFVVGWGVPLLIALTTRFSGYFSIPPVDKRVHCMISGLAFKYTLLLPVSIILAINMILFIPVLRKVQGHITTRSSFKKIPKPKRLRRRVRVTISCSVLLGLTWVFAYLSIGGASYVFQWLFAIINSLQGFVILLFHVFLNDRVIKSWRTFFNVQSKHNKSSMSGSSVYRKDTSPIWMRSIKKEQKQLILEILHGPLL</sequence>
<dbReference type="PROSITE" id="PS50221">
    <property type="entry name" value="GAIN_B"/>
    <property type="match status" value="1"/>
</dbReference>
<dbReference type="EnsemblMetazoa" id="CLYHEMT023899.3">
    <property type="protein sequence ID" value="CLYHEMP023899.3"/>
    <property type="gene ID" value="CLYHEMG023899"/>
</dbReference>
<evidence type="ECO:0000256" key="7">
    <source>
        <dbReference type="SAM" id="SignalP"/>
    </source>
</evidence>
<dbReference type="PANTHER" id="PTHR47767">
    <property type="entry name" value="ADHESION G PROTEIN-COUPLED RECEPTOR G7"/>
    <property type="match status" value="1"/>
</dbReference>
<protein>
    <submittedName>
        <fullName evidence="10">Uncharacterized protein</fullName>
    </submittedName>
</protein>
<feature type="transmembrane region" description="Helical" evidence="6">
    <location>
        <begin position="754"/>
        <end position="777"/>
    </location>
</feature>
<dbReference type="Gene3D" id="2.10.50.10">
    <property type="entry name" value="Tumor Necrosis Factor Receptor, subunit A, domain 2"/>
    <property type="match status" value="1"/>
</dbReference>
<keyword evidence="5" id="KW-1015">Disulfide bond</keyword>
<comment type="subcellular location">
    <subcellularLocation>
        <location evidence="1">Membrane</location>
        <topology evidence="1">Multi-pass membrane protein</topology>
    </subcellularLocation>
</comment>
<feature type="domain" description="G-protein coupled receptors family 2 profile 2" evidence="9">
    <location>
        <begin position="752"/>
        <end position="1001"/>
    </location>
</feature>
<evidence type="ECO:0000256" key="3">
    <source>
        <dbReference type="ARBA" id="ARBA00022989"/>
    </source>
</evidence>
<dbReference type="Pfam" id="PF00002">
    <property type="entry name" value="7tm_2"/>
    <property type="match status" value="1"/>
</dbReference>
<dbReference type="Proteomes" id="UP000594262">
    <property type="component" value="Unplaced"/>
</dbReference>
<dbReference type="PROSITE" id="PS50261">
    <property type="entry name" value="G_PROTEIN_RECEP_F2_4"/>
    <property type="match status" value="1"/>
</dbReference>
<dbReference type="InterPro" id="IPR057244">
    <property type="entry name" value="GAIN_B"/>
</dbReference>
<feature type="transmembrane region" description="Helical" evidence="6">
    <location>
        <begin position="821"/>
        <end position="842"/>
    </location>
</feature>
<evidence type="ECO:0000256" key="1">
    <source>
        <dbReference type="ARBA" id="ARBA00004141"/>
    </source>
</evidence>
<dbReference type="Gene3D" id="1.20.1070.10">
    <property type="entry name" value="Rhodopsin 7-helix transmembrane proteins"/>
    <property type="match status" value="1"/>
</dbReference>
<feature type="transmembrane region" description="Helical" evidence="6">
    <location>
        <begin position="863"/>
        <end position="885"/>
    </location>
</feature>
<feature type="transmembrane region" description="Helical" evidence="6">
    <location>
        <begin position="952"/>
        <end position="971"/>
    </location>
</feature>
<dbReference type="InterPro" id="IPR017981">
    <property type="entry name" value="GPCR_2-like_7TM"/>
</dbReference>
<dbReference type="CDD" id="cd15040">
    <property type="entry name" value="7tmB2_Adhesion"/>
    <property type="match status" value="1"/>
</dbReference>
<dbReference type="AlphaFoldDB" id="A0A7M5XIL0"/>
<evidence type="ECO:0000256" key="4">
    <source>
        <dbReference type="ARBA" id="ARBA00023136"/>
    </source>
</evidence>
<dbReference type="Gene3D" id="2.60.220.50">
    <property type="match status" value="1"/>
</dbReference>
<evidence type="ECO:0000256" key="2">
    <source>
        <dbReference type="ARBA" id="ARBA00022692"/>
    </source>
</evidence>
<evidence type="ECO:0000256" key="6">
    <source>
        <dbReference type="SAM" id="Phobius"/>
    </source>
</evidence>
<dbReference type="GO" id="GO:0016020">
    <property type="term" value="C:membrane"/>
    <property type="evidence" value="ECO:0007669"/>
    <property type="project" value="UniProtKB-SubCell"/>
</dbReference>
<accession>A0A7M5XIL0</accession>